<dbReference type="SUPFAM" id="SSF57903">
    <property type="entry name" value="FYVE/PHD zinc finger"/>
    <property type="match status" value="1"/>
</dbReference>
<dbReference type="EMBL" id="JAUJYN010000009">
    <property type="protein sequence ID" value="KAK1263960.1"/>
    <property type="molecule type" value="Genomic_DNA"/>
</dbReference>
<dbReference type="CDD" id="cd15556">
    <property type="entry name" value="PHD_MMD1_like"/>
    <property type="match status" value="1"/>
</dbReference>
<dbReference type="InterPro" id="IPR001965">
    <property type="entry name" value="Znf_PHD"/>
</dbReference>
<feature type="domain" description="Zinc finger PHD-type" evidence="4">
    <location>
        <begin position="422"/>
        <end position="468"/>
    </location>
</feature>
<dbReference type="Gene3D" id="3.30.40.10">
    <property type="entry name" value="Zinc/RING finger domain, C3HC4 (zinc finger)"/>
    <property type="match status" value="1"/>
</dbReference>
<dbReference type="Pfam" id="PF00628">
    <property type="entry name" value="PHD"/>
    <property type="match status" value="1"/>
</dbReference>
<dbReference type="SMART" id="SM00249">
    <property type="entry name" value="PHD"/>
    <property type="match status" value="1"/>
</dbReference>
<dbReference type="PANTHER" id="PTHR46201">
    <property type="entry name" value="PHD FINGER PROTEIN MALE MEIOCYTE DEATH 1-RELATED"/>
    <property type="match status" value="1"/>
</dbReference>
<reference evidence="5" key="1">
    <citation type="journal article" date="2023" name="Nat. Commun.">
        <title>Diploid and tetraploid genomes of Acorus and the evolution of monocots.</title>
        <authorList>
            <person name="Ma L."/>
            <person name="Liu K.W."/>
            <person name="Li Z."/>
            <person name="Hsiao Y.Y."/>
            <person name="Qi Y."/>
            <person name="Fu T."/>
            <person name="Tang G.D."/>
            <person name="Zhang D."/>
            <person name="Sun W.H."/>
            <person name="Liu D.K."/>
            <person name="Li Y."/>
            <person name="Chen G.Z."/>
            <person name="Liu X.D."/>
            <person name="Liao X.Y."/>
            <person name="Jiang Y.T."/>
            <person name="Yu X."/>
            <person name="Hao Y."/>
            <person name="Huang J."/>
            <person name="Zhao X.W."/>
            <person name="Ke S."/>
            <person name="Chen Y.Y."/>
            <person name="Wu W.L."/>
            <person name="Hsu J.L."/>
            <person name="Lin Y.F."/>
            <person name="Huang M.D."/>
            <person name="Li C.Y."/>
            <person name="Huang L."/>
            <person name="Wang Z.W."/>
            <person name="Zhao X."/>
            <person name="Zhong W.Y."/>
            <person name="Peng D.H."/>
            <person name="Ahmad S."/>
            <person name="Lan S."/>
            <person name="Zhang J.S."/>
            <person name="Tsai W.C."/>
            <person name="Van de Peer Y."/>
            <person name="Liu Z.J."/>
        </authorList>
    </citation>
    <scope>NUCLEOTIDE SEQUENCE</scope>
    <source>
        <strain evidence="5">SCP</strain>
    </source>
</reference>
<dbReference type="InterPro" id="IPR058054">
    <property type="entry name" value="Znf_MS1-like"/>
</dbReference>
<evidence type="ECO:0000256" key="1">
    <source>
        <dbReference type="ARBA" id="ARBA00022723"/>
    </source>
</evidence>
<sequence length="478" mass="54077">MHNNVGCCKKRKRGERVFKFKSFGHPGHPAADFDRPFHQNIRALLEFGHPEPSLLGGCLPCWSFQLEIHGNPPVIIYLYVVEEQIKSSSCRHCHHCRHIGWGHHMICNERFHFVLPSQKTAGLDFLDHDAHLMHGVMHSNGFGHLLRANGIEGGSEFISGHRIMDLWDRLCTGLKARKVSLTDVAKKASMELRLVHGIAYGEPWFGRWGYKFGRGSYGVTLQSYQKSIKAVRDLPLSLLGHNNNLRRADLSQTPIIISKYQTITAHPMHNLAQLFRCMLELKHRLPPDPIKFMDYHAISTEPACRWSPKRVEMAARVIVESLKKARFKWVSRQEVRDAARIYIGDTGLLDFVLKSLGDHVVGNHMVRRTVNPATKVLEYCLENVAFVAEMVEETAEGVVVEGRAAADEAEMVEGGDDERYVECACGARGDDGERMIGCDVCDVWQHTRCVGMSAGEDVPRMFLCARCERHLFAFPSVM</sequence>
<dbReference type="AlphaFoldDB" id="A0AAV9AI81"/>
<dbReference type="PANTHER" id="PTHR46201:SF1">
    <property type="entry name" value="PHD FINGER PROTEIN MALE STERILITY 1"/>
    <property type="match status" value="1"/>
</dbReference>
<dbReference type="PROSITE" id="PS01359">
    <property type="entry name" value="ZF_PHD_1"/>
    <property type="match status" value="1"/>
</dbReference>
<comment type="caution">
    <text evidence="5">The sequence shown here is derived from an EMBL/GenBank/DDBJ whole genome shotgun (WGS) entry which is preliminary data.</text>
</comment>
<evidence type="ECO:0000313" key="6">
    <source>
        <dbReference type="Proteomes" id="UP001179952"/>
    </source>
</evidence>
<evidence type="ECO:0000256" key="3">
    <source>
        <dbReference type="ARBA" id="ARBA00022833"/>
    </source>
</evidence>
<dbReference type="Pfam" id="PF25874">
    <property type="entry name" value="WHD_plant_repro"/>
    <property type="match status" value="1"/>
</dbReference>
<protein>
    <submittedName>
        <fullName evidence="5">PHD finger protein MALE STERILITY 1</fullName>
    </submittedName>
</protein>
<dbReference type="InterPro" id="IPR013083">
    <property type="entry name" value="Znf_RING/FYVE/PHD"/>
</dbReference>
<keyword evidence="1" id="KW-0479">Metal-binding</keyword>
<evidence type="ECO:0000256" key="2">
    <source>
        <dbReference type="ARBA" id="ARBA00022771"/>
    </source>
</evidence>
<dbReference type="InterPro" id="IPR011011">
    <property type="entry name" value="Znf_FYVE_PHD"/>
</dbReference>
<evidence type="ECO:0000259" key="4">
    <source>
        <dbReference type="SMART" id="SM00249"/>
    </source>
</evidence>
<name>A0AAV9AI81_ACOGR</name>
<dbReference type="InterPro" id="IPR059080">
    <property type="entry name" value="WHD_PTC1"/>
</dbReference>
<keyword evidence="3" id="KW-0862">Zinc</keyword>
<proteinExistence type="predicted"/>
<accession>A0AAV9AI81</accession>
<dbReference type="InterPro" id="IPR019787">
    <property type="entry name" value="Znf_PHD-finger"/>
</dbReference>
<dbReference type="InterPro" id="IPR019786">
    <property type="entry name" value="Zinc_finger_PHD-type_CS"/>
</dbReference>
<dbReference type="GO" id="GO:0008270">
    <property type="term" value="F:zinc ion binding"/>
    <property type="evidence" value="ECO:0007669"/>
    <property type="project" value="UniProtKB-KW"/>
</dbReference>
<keyword evidence="6" id="KW-1185">Reference proteome</keyword>
<evidence type="ECO:0000313" key="5">
    <source>
        <dbReference type="EMBL" id="KAK1263960.1"/>
    </source>
</evidence>
<reference evidence="5" key="2">
    <citation type="submission" date="2023-06" db="EMBL/GenBank/DDBJ databases">
        <authorList>
            <person name="Ma L."/>
            <person name="Liu K.-W."/>
            <person name="Li Z."/>
            <person name="Hsiao Y.-Y."/>
            <person name="Qi Y."/>
            <person name="Fu T."/>
            <person name="Tang G."/>
            <person name="Zhang D."/>
            <person name="Sun W.-H."/>
            <person name="Liu D.-K."/>
            <person name="Li Y."/>
            <person name="Chen G.-Z."/>
            <person name="Liu X.-D."/>
            <person name="Liao X.-Y."/>
            <person name="Jiang Y.-T."/>
            <person name="Yu X."/>
            <person name="Hao Y."/>
            <person name="Huang J."/>
            <person name="Zhao X.-W."/>
            <person name="Ke S."/>
            <person name="Chen Y.-Y."/>
            <person name="Wu W.-L."/>
            <person name="Hsu J.-L."/>
            <person name="Lin Y.-F."/>
            <person name="Huang M.-D."/>
            <person name="Li C.-Y."/>
            <person name="Huang L."/>
            <person name="Wang Z.-W."/>
            <person name="Zhao X."/>
            <person name="Zhong W.-Y."/>
            <person name="Peng D.-H."/>
            <person name="Ahmad S."/>
            <person name="Lan S."/>
            <person name="Zhang J.-S."/>
            <person name="Tsai W.-C."/>
            <person name="Van De Peer Y."/>
            <person name="Liu Z.-J."/>
        </authorList>
    </citation>
    <scope>NUCLEOTIDE SEQUENCE</scope>
    <source>
        <strain evidence="5">SCP</strain>
        <tissue evidence="5">Leaves</tissue>
    </source>
</reference>
<dbReference type="Proteomes" id="UP001179952">
    <property type="component" value="Unassembled WGS sequence"/>
</dbReference>
<gene>
    <name evidence="5" type="ORF">QJS04_geneDACA021751</name>
</gene>
<organism evidence="5 6">
    <name type="scientific">Acorus gramineus</name>
    <name type="common">Dwarf sweet flag</name>
    <dbReference type="NCBI Taxonomy" id="55184"/>
    <lineage>
        <taxon>Eukaryota</taxon>
        <taxon>Viridiplantae</taxon>
        <taxon>Streptophyta</taxon>
        <taxon>Embryophyta</taxon>
        <taxon>Tracheophyta</taxon>
        <taxon>Spermatophyta</taxon>
        <taxon>Magnoliopsida</taxon>
        <taxon>Liliopsida</taxon>
        <taxon>Acoraceae</taxon>
        <taxon>Acorus</taxon>
    </lineage>
</organism>
<keyword evidence="2" id="KW-0863">Zinc-finger</keyword>